<protein>
    <submittedName>
        <fullName evidence="3">Class I SAM-dependent methyltransferase</fullName>
    </submittedName>
</protein>
<evidence type="ECO:0000313" key="4">
    <source>
        <dbReference type="Proteomes" id="UP000663499"/>
    </source>
</evidence>
<dbReference type="RefSeq" id="WP_207300682.1">
    <property type="nucleotide sequence ID" value="NZ_CP071444.1"/>
</dbReference>
<proteinExistence type="predicted"/>
<keyword evidence="4" id="KW-1185">Reference proteome</keyword>
<sequence length="244" mass="27953">MGFNEEIAKHYDDIFPVQAPQMNFLKKTLGRDGESVLEVACATGGYAAALAQLGFDVTAMDGKSSMVEACKKRVEKDNIQMDVVQKSMVQVKELEKDFDLVYCIDNSMVHLDSMEDMEKFLTGCFKVLRPDGRLVIQIANYDRILNEHITSLPTIMINSVEELSYRRLYAYQKDSDKILYTRKLTVDGQTLEDHATIFPLTSKRMSELMEKTGFQEVEIFGDFMKKPYDERTSHQMVVRGRAKK</sequence>
<accession>A0A974XGC4</accession>
<evidence type="ECO:0000259" key="2">
    <source>
        <dbReference type="Pfam" id="PF13649"/>
    </source>
</evidence>
<dbReference type="InterPro" id="IPR029063">
    <property type="entry name" value="SAM-dependent_MTases_sf"/>
</dbReference>
<dbReference type="PANTHER" id="PTHR43861">
    <property type="entry name" value="TRANS-ACONITATE 2-METHYLTRANSFERASE-RELATED"/>
    <property type="match status" value="1"/>
</dbReference>
<gene>
    <name evidence="3" type="ORF">J0B03_04590</name>
</gene>
<feature type="domain" description="Methyltransferase" evidence="2">
    <location>
        <begin position="36"/>
        <end position="132"/>
    </location>
</feature>
<reference evidence="3" key="1">
    <citation type="submission" date="2021-03" db="EMBL/GenBank/DDBJ databases">
        <title>Alkalibacter marinus sp. nov., isolated from tidal flat sediment.</title>
        <authorList>
            <person name="Namirimu T."/>
            <person name="Yang J.-A."/>
            <person name="Yang S.-H."/>
            <person name="Kim Y.-J."/>
            <person name="Kwon K.K."/>
        </authorList>
    </citation>
    <scope>NUCLEOTIDE SEQUENCE</scope>
    <source>
        <strain evidence="3">ES005</strain>
    </source>
</reference>
<dbReference type="CDD" id="cd02440">
    <property type="entry name" value="AdoMet_MTases"/>
    <property type="match status" value="1"/>
</dbReference>
<evidence type="ECO:0000256" key="1">
    <source>
        <dbReference type="ARBA" id="ARBA00022679"/>
    </source>
</evidence>
<keyword evidence="3" id="KW-0489">Methyltransferase</keyword>
<dbReference type="SUPFAM" id="SSF53335">
    <property type="entry name" value="S-adenosyl-L-methionine-dependent methyltransferases"/>
    <property type="match status" value="1"/>
</dbReference>
<dbReference type="GO" id="GO:0032259">
    <property type="term" value="P:methylation"/>
    <property type="evidence" value="ECO:0007669"/>
    <property type="project" value="UniProtKB-KW"/>
</dbReference>
<dbReference type="AlphaFoldDB" id="A0A974XGC4"/>
<name>A0A974XGC4_9FIRM</name>
<dbReference type="KEGG" id="alka:J0B03_04590"/>
<dbReference type="Gene3D" id="3.40.50.150">
    <property type="entry name" value="Vaccinia Virus protein VP39"/>
    <property type="match status" value="1"/>
</dbReference>
<evidence type="ECO:0000313" key="3">
    <source>
        <dbReference type="EMBL" id="QSX09347.1"/>
    </source>
</evidence>
<dbReference type="Pfam" id="PF13649">
    <property type="entry name" value="Methyltransf_25"/>
    <property type="match status" value="1"/>
</dbReference>
<dbReference type="GO" id="GO:0008168">
    <property type="term" value="F:methyltransferase activity"/>
    <property type="evidence" value="ECO:0007669"/>
    <property type="project" value="UniProtKB-KW"/>
</dbReference>
<dbReference type="EMBL" id="CP071444">
    <property type="protein sequence ID" value="QSX09347.1"/>
    <property type="molecule type" value="Genomic_DNA"/>
</dbReference>
<dbReference type="Gene3D" id="2.20.25.110">
    <property type="entry name" value="S-adenosyl-L-methionine-dependent methyltransferases"/>
    <property type="match status" value="1"/>
</dbReference>
<dbReference type="InterPro" id="IPR041698">
    <property type="entry name" value="Methyltransf_25"/>
</dbReference>
<keyword evidence="1" id="KW-0808">Transferase</keyword>
<dbReference type="Proteomes" id="UP000663499">
    <property type="component" value="Chromosome"/>
</dbReference>
<organism evidence="3 4">
    <name type="scientific">Alkalibacter rhizosphaerae</name>
    <dbReference type="NCBI Taxonomy" id="2815577"/>
    <lineage>
        <taxon>Bacteria</taxon>
        <taxon>Bacillati</taxon>
        <taxon>Bacillota</taxon>
        <taxon>Clostridia</taxon>
        <taxon>Eubacteriales</taxon>
        <taxon>Eubacteriaceae</taxon>
        <taxon>Alkalibacter</taxon>
    </lineage>
</organism>